<feature type="transmembrane region" description="Helical" evidence="1">
    <location>
        <begin position="32"/>
        <end position="54"/>
    </location>
</feature>
<evidence type="ECO:0000313" key="3">
    <source>
        <dbReference type="Proteomes" id="UP000285532"/>
    </source>
</evidence>
<evidence type="ECO:0000313" key="2">
    <source>
        <dbReference type="EMBL" id="RND90122.1"/>
    </source>
</evidence>
<dbReference type="RefSeq" id="WP_011673963.1">
    <property type="nucleotide sequence ID" value="NZ_AFYO01000004.1"/>
</dbReference>
<name>A0A1V0Q7P6_LACPA</name>
<dbReference type="Proteomes" id="UP000285532">
    <property type="component" value="Unassembled WGS sequence"/>
</dbReference>
<keyword evidence="1" id="KW-1133">Transmembrane helix</keyword>
<proteinExistence type="predicted"/>
<dbReference type="OMA" id="WTNNMIF"/>
<reference evidence="2 3" key="1">
    <citation type="journal article" date="2018" name="Front. Microbiol.">
        <title>Conversion of Methionine to Cysteine in Lactobacillus paracasei Depends on the Highly Mobile cysK-ctl-cysE Gene Cluster.</title>
        <authorList>
            <person name="Wuthrich D."/>
            <person name="Irmler S."/>
            <person name="Berthoud H."/>
            <person name="Guggenbuhl B."/>
            <person name="Eugster E."/>
            <person name="Bruggmann R."/>
        </authorList>
    </citation>
    <scope>NUCLEOTIDE SEQUENCE [LARGE SCALE GENOMIC DNA]</scope>
    <source>
        <strain evidence="2 3">FAM18172</strain>
    </source>
</reference>
<organism evidence="2 3">
    <name type="scientific">Lacticaseibacillus paracasei</name>
    <name type="common">Lactobacillus paracasei</name>
    <dbReference type="NCBI Taxonomy" id="1597"/>
    <lineage>
        <taxon>Bacteria</taxon>
        <taxon>Bacillati</taxon>
        <taxon>Bacillota</taxon>
        <taxon>Bacilli</taxon>
        <taxon>Lactobacillales</taxon>
        <taxon>Lactobacillaceae</taxon>
        <taxon>Lacticaseibacillus</taxon>
    </lineage>
</organism>
<accession>A0A1V0Q7P6</accession>
<sequence>MNRDKKVWGALLIVLFNRSIFRYIEALWTNNMIFGNVLKGLSAIVTCVAIYVLIRCLHEKYASNPKLHARKHQ</sequence>
<gene>
    <name evidence="2" type="ORF">FAM18172_00066</name>
</gene>
<dbReference type="EMBL" id="LKFU01000004">
    <property type="protein sequence ID" value="RND90122.1"/>
    <property type="molecule type" value="Genomic_DNA"/>
</dbReference>
<dbReference type="AlphaFoldDB" id="A0A1V0Q7P6"/>
<evidence type="ECO:0000256" key="1">
    <source>
        <dbReference type="SAM" id="Phobius"/>
    </source>
</evidence>
<comment type="caution">
    <text evidence="2">The sequence shown here is derived from an EMBL/GenBank/DDBJ whole genome shotgun (WGS) entry which is preliminary data.</text>
</comment>
<keyword evidence="1" id="KW-0812">Transmembrane</keyword>
<keyword evidence="1" id="KW-0472">Membrane</keyword>
<protein>
    <submittedName>
        <fullName evidence="2">Uncharacterized protein</fullName>
    </submittedName>
</protein>